<dbReference type="AlphaFoldDB" id="A0A371DJ15"/>
<dbReference type="PROSITE" id="PS50005">
    <property type="entry name" value="TPR"/>
    <property type="match status" value="1"/>
</dbReference>
<dbReference type="EMBL" id="KZ857390">
    <property type="protein sequence ID" value="RDX52488.1"/>
    <property type="molecule type" value="Genomic_DNA"/>
</dbReference>
<feature type="repeat" description="TPR" evidence="1">
    <location>
        <begin position="5"/>
        <end position="38"/>
    </location>
</feature>
<dbReference type="InterPro" id="IPR019734">
    <property type="entry name" value="TPR_rpt"/>
</dbReference>
<accession>A0A371DJ15</accession>
<proteinExistence type="predicted"/>
<organism evidence="3 4">
    <name type="scientific">Lentinus brumalis</name>
    <dbReference type="NCBI Taxonomy" id="2498619"/>
    <lineage>
        <taxon>Eukaryota</taxon>
        <taxon>Fungi</taxon>
        <taxon>Dikarya</taxon>
        <taxon>Basidiomycota</taxon>
        <taxon>Agaricomycotina</taxon>
        <taxon>Agaricomycetes</taxon>
        <taxon>Polyporales</taxon>
        <taxon>Polyporaceae</taxon>
        <taxon>Lentinus</taxon>
    </lineage>
</organism>
<dbReference type="InterPro" id="IPR011990">
    <property type="entry name" value="TPR-like_helical_dom_sf"/>
</dbReference>
<dbReference type="SUPFAM" id="SSF48452">
    <property type="entry name" value="TPR-like"/>
    <property type="match status" value="1"/>
</dbReference>
<dbReference type="Pfam" id="PF14737">
    <property type="entry name" value="DUF4470"/>
    <property type="match status" value="1"/>
</dbReference>
<evidence type="ECO:0000259" key="2">
    <source>
        <dbReference type="Pfam" id="PF14737"/>
    </source>
</evidence>
<evidence type="ECO:0000256" key="1">
    <source>
        <dbReference type="PROSITE-ProRule" id="PRU00339"/>
    </source>
</evidence>
<evidence type="ECO:0000313" key="3">
    <source>
        <dbReference type="EMBL" id="RDX52488.1"/>
    </source>
</evidence>
<dbReference type="STRING" id="139420.A0A371DJ15"/>
<reference evidence="3 4" key="1">
    <citation type="journal article" date="2018" name="Biotechnol. Biofuels">
        <title>Integrative visual omics of the white-rot fungus Polyporus brumalis exposes the biotechnological potential of its oxidative enzymes for delignifying raw plant biomass.</title>
        <authorList>
            <person name="Miyauchi S."/>
            <person name="Rancon A."/>
            <person name="Drula E."/>
            <person name="Hage H."/>
            <person name="Chaduli D."/>
            <person name="Favel A."/>
            <person name="Grisel S."/>
            <person name="Henrissat B."/>
            <person name="Herpoel-Gimbert I."/>
            <person name="Ruiz-Duenas F.J."/>
            <person name="Chevret D."/>
            <person name="Hainaut M."/>
            <person name="Lin J."/>
            <person name="Wang M."/>
            <person name="Pangilinan J."/>
            <person name="Lipzen A."/>
            <person name="Lesage-Meessen L."/>
            <person name="Navarro D."/>
            <person name="Riley R."/>
            <person name="Grigoriev I.V."/>
            <person name="Zhou S."/>
            <person name="Raouche S."/>
            <person name="Rosso M.N."/>
        </authorList>
    </citation>
    <scope>NUCLEOTIDE SEQUENCE [LARGE SCALE GENOMIC DNA]</scope>
    <source>
        <strain evidence="3 4">BRFM 1820</strain>
    </source>
</reference>
<dbReference type="InterPro" id="IPR027974">
    <property type="entry name" value="DUF4470"/>
</dbReference>
<sequence length="995" mass="113121">MSQDASALKERGNELFKARKMSEAASYYEKAEKADPSSPVYPSNLSAALYEAGDYSRCVDAVLRSWKLLETCPEAQPDLVAKLSVRLAKALCHGVSARAITHDLVTRRHDEIWKLQDCATKLTAQGKTKKPDDDFTRVWDDSWIHIESDLKSYNEKREACLQGLSRLPMFCKPLAQEELYFSIGHDPIIDLTAGWLNHPHPLAIDVLPREKLSKLAFLFGGVGDGRHALATVCGLHAAYKNLSKTKRRIFRAHFTLLDIDHSMLARDLCMLLLLHQLNSTSNATIRTEIKATIMYTFIGAVMPSYCYERLQTIIGDLRRRLTATPPELPPWLHVVPESIPAITKTLEHWSKLKKSTSRTLEIHRYMSRLNPPDVSRMGADETRRWNMFITQEREKTKNFLHSATDADLVKIGVIPETVHPSRRRGYLLENMESAVDDYQKMYPFGQVRPIEDLWYQELKVLLPPEELRSRHPGFDNAWETIVTKKELDRTIRREALTHINEEWKPNVTLFAPKYFDPQRYPGGDGYPPLDADVLETAACIDLFNSRTGPNARKQARDSIWILASEACGAFFEEASAALKALADRITLEVLCGGLSEELYKMHAKADTARPKEFPRKYTRMWLSNVPDYVHGPMNTIVYNIPNVQDDPQAALAFNSLANVGAFVDDDEYFHTYTLLTPPEIRRYLGCQVMHPKVTTEVAVLRPLALSRPLTELATQDELKTWLTRVLFNTVLPARSKMGMSKVHVPHNLVAFFGLLLYLHGVGYPSHWLCELLARILSGSVHSDLAPFRGEYPMPISERARRVQPRRVRTDPWLVELETIIATAYYALPFSLAGAIPDDFSRDPCDIVVWEVQVKPTRLFSTQSMFNPVSPYDFRTHLLFYRSDLMGPPAVINHLASIFEGKASPAPGTFFILTSQEHVQYETSIRFRLSRRRVELKMRKEKWSMVAYRNDSGHQATVPVAIEHWALIADSDGDFGLSEPGLASRTAYESALEELD</sequence>
<keyword evidence="4" id="KW-1185">Reference proteome</keyword>
<dbReference type="Gene3D" id="1.25.40.10">
    <property type="entry name" value="Tetratricopeptide repeat domain"/>
    <property type="match status" value="1"/>
</dbReference>
<keyword evidence="1" id="KW-0802">TPR repeat</keyword>
<feature type="domain" description="DUF4470" evidence="2">
    <location>
        <begin position="184"/>
        <end position="297"/>
    </location>
</feature>
<name>A0A371DJ15_9APHY</name>
<dbReference type="SMART" id="SM00028">
    <property type="entry name" value="TPR"/>
    <property type="match status" value="1"/>
</dbReference>
<dbReference type="OrthoDB" id="2423701at2759"/>
<evidence type="ECO:0000313" key="4">
    <source>
        <dbReference type="Proteomes" id="UP000256964"/>
    </source>
</evidence>
<protein>
    <recommendedName>
        <fullName evidence="2">DUF4470 domain-containing protein</fullName>
    </recommendedName>
</protein>
<gene>
    <name evidence="3" type="ORF">OH76DRAFT_1400275</name>
</gene>
<dbReference type="Proteomes" id="UP000256964">
    <property type="component" value="Unassembled WGS sequence"/>
</dbReference>